<keyword evidence="1" id="KW-0175">Coiled coil</keyword>
<dbReference type="AlphaFoldDB" id="B4CZH1"/>
<dbReference type="Proteomes" id="UP000005824">
    <property type="component" value="Unassembled WGS sequence"/>
</dbReference>
<gene>
    <name evidence="3" type="ORF">CfE428DRAFT_2059</name>
</gene>
<dbReference type="RefSeq" id="WP_006979384.1">
    <property type="nucleotide sequence ID" value="NZ_ABVL01000005.1"/>
</dbReference>
<organism evidence="3 4">
    <name type="scientific">Chthoniobacter flavus Ellin428</name>
    <dbReference type="NCBI Taxonomy" id="497964"/>
    <lineage>
        <taxon>Bacteria</taxon>
        <taxon>Pseudomonadati</taxon>
        <taxon>Verrucomicrobiota</taxon>
        <taxon>Spartobacteria</taxon>
        <taxon>Chthoniobacterales</taxon>
        <taxon>Chthoniobacteraceae</taxon>
        <taxon>Chthoniobacter</taxon>
    </lineage>
</organism>
<sequence>MNAHELHSEELREEVARLVAESARLREEAKSNELQARVIATRLAEIQKAVALHTVMYGIPAGACVEWQPGASQSLGRASSEPRHVPSNRARALAATA</sequence>
<evidence type="ECO:0000313" key="4">
    <source>
        <dbReference type="Proteomes" id="UP000005824"/>
    </source>
</evidence>
<dbReference type="EMBL" id="ABVL01000005">
    <property type="protein sequence ID" value="EDY20135.1"/>
    <property type="molecule type" value="Genomic_DNA"/>
</dbReference>
<evidence type="ECO:0000256" key="2">
    <source>
        <dbReference type="SAM" id="MobiDB-lite"/>
    </source>
</evidence>
<evidence type="ECO:0000313" key="3">
    <source>
        <dbReference type="EMBL" id="EDY20135.1"/>
    </source>
</evidence>
<name>B4CZH1_9BACT</name>
<feature type="coiled-coil region" evidence="1">
    <location>
        <begin position="1"/>
        <end position="35"/>
    </location>
</feature>
<protein>
    <submittedName>
        <fullName evidence="3">Uncharacterized protein</fullName>
    </submittedName>
</protein>
<reference evidence="3 4" key="1">
    <citation type="journal article" date="2011" name="J. Bacteriol.">
        <title>Genome sequence of Chthoniobacter flavus Ellin428, an aerobic heterotrophic soil bacterium.</title>
        <authorList>
            <person name="Kant R."/>
            <person name="van Passel M.W."/>
            <person name="Palva A."/>
            <person name="Lucas S."/>
            <person name="Lapidus A."/>
            <person name="Glavina Del Rio T."/>
            <person name="Dalin E."/>
            <person name="Tice H."/>
            <person name="Bruce D."/>
            <person name="Goodwin L."/>
            <person name="Pitluck S."/>
            <person name="Larimer F.W."/>
            <person name="Land M.L."/>
            <person name="Hauser L."/>
            <person name="Sangwan P."/>
            <person name="de Vos W.M."/>
            <person name="Janssen P.H."/>
            <person name="Smidt H."/>
        </authorList>
    </citation>
    <scope>NUCLEOTIDE SEQUENCE [LARGE SCALE GENOMIC DNA]</scope>
    <source>
        <strain evidence="3 4">Ellin428</strain>
    </source>
</reference>
<dbReference type="InParanoid" id="B4CZH1"/>
<comment type="caution">
    <text evidence="3">The sequence shown here is derived from an EMBL/GenBank/DDBJ whole genome shotgun (WGS) entry which is preliminary data.</text>
</comment>
<evidence type="ECO:0000256" key="1">
    <source>
        <dbReference type="SAM" id="Coils"/>
    </source>
</evidence>
<proteinExistence type="predicted"/>
<feature type="region of interest" description="Disordered" evidence="2">
    <location>
        <begin position="71"/>
        <end position="97"/>
    </location>
</feature>
<keyword evidence="4" id="KW-1185">Reference proteome</keyword>
<accession>B4CZH1</accession>